<keyword evidence="3" id="KW-0687">Ribonucleoprotein</keyword>
<keyword evidence="6" id="KW-1185">Reference proteome</keyword>
<dbReference type="Pfam" id="PF00468">
    <property type="entry name" value="Ribosomal_L34"/>
    <property type="match status" value="1"/>
</dbReference>
<dbReference type="PANTHER" id="PTHR14503:SF4">
    <property type="entry name" value="LARGE RIBOSOMAL SUBUNIT PROTEIN BL34M"/>
    <property type="match status" value="1"/>
</dbReference>
<dbReference type="GeneID" id="96004414"/>
<evidence type="ECO:0000313" key="6">
    <source>
        <dbReference type="Proteomes" id="UP000803884"/>
    </source>
</evidence>
<organism evidence="5 6">
    <name type="scientific">Cladosporium halotolerans</name>
    <dbReference type="NCBI Taxonomy" id="1052096"/>
    <lineage>
        <taxon>Eukaryota</taxon>
        <taxon>Fungi</taxon>
        <taxon>Dikarya</taxon>
        <taxon>Ascomycota</taxon>
        <taxon>Pezizomycotina</taxon>
        <taxon>Dothideomycetes</taxon>
        <taxon>Dothideomycetidae</taxon>
        <taxon>Cladosporiales</taxon>
        <taxon>Cladosporiaceae</taxon>
        <taxon>Cladosporium</taxon>
    </lineage>
</organism>
<sequence>MFSLRCLRSAFAPAASSLRPVGPQMARQTFAPIQATRSYGVLSSLPSRPTVAPSTATSAIAADIPTASFQLPYQPGSSLLQVRGAKRDTYDPSHRVRKRRHGFLSRVRSRNGRKILKRRTLRGRNTLSH</sequence>
<evidence type="ECO:0000256" key="2">
    <source>
        <dbReference type="ARBA" id="ARBA00022980"/>
    </source>
</evidence>
<dbReference type="GO" id="GO:0003735">
    <property type="term" value="F:structural constituent of ribosome"/>
    <property type="evidence" value="ECO:0007669"/>
    <property type="project" value="InterPro"/>
</dbReference>
<evidence type="ECO:0000313" key="5">
    <source>
        <dbReference type="EMBL" id="KAL1588417.1"/>
    </source>
</evidence>
<dbReference type="AlphaFoldDB" id="A0AB34KTX8"/>
<comment type="similarity">
    <text evidence="1">Belongs to the bacterial ribosomal protein bL34 family.</text>
</comment>
<dbReference type="FunFam" id="1.10.287.3980:FF:000001">
    <property type="entry name" value="Mitochondrial ribosomal protein L34"/>
    <property type="match status" value="1"/>
</dbReference>
<dbReference type="InterPro" id="IPR000271">
    <property type="entry name" value="Ribosomal_bL34"/>
</dbReference>
<dbReference type="HAMAP" id="MF_00391">
    <property type="entry name" value="Ribosomal_bL34"/>
    <property type="match status" value="1"/>
</dbReference>
<keyword evidence="2" id="KW-0689">Ribosomal protein</keyword>
<dbReference type="PANTHER" id="PTHR14503">
    <property type="entry name" value="MITOCHONDRIAL RIBOSOMAL PROTEIN 34 FAMILY MEMBER"/>
    <property type="match status" value="1"/>
</dbReference>
<protein>
    <recommendedName>
        <fullName evidence="4">Large ribosomal subunit protein bL34m</fullName>
    </recommendedName>
</protein>
<evidence type="ECO:0000256" key="4">
    <source>
        <dbReference type="ARBA" id="ARBA00035274"/>
    </source>
</evidence>
<dbReference type="RefSeq" id="XP_069231522.1">
    <property type="nucleotide sequence ID" value="XM_069371576.1"/>
</dbReference>
<dbReference type="GO" id="GO:0006412">
    <property type="term" value="P:translation"/>
    <property type="evidence" value="ECO:0007669"/>
    <property type="project" value="InterPro"/>
</dbReference>
<comment type="caution">
    <text evidence="5">The sequence shown here is derived from an EMBL/GenBank/DDBJ whole genome shotgun (WGS) entry which is preliminary data.</text>
</comment>
<gene>
    <name evidence="5" type="ORF">WHR41_02970</name>
</gene>
<name>A0AB34KTX8_9PEZI</name>
<dbReference type="NCBIfam" id="TIGR01030">
    <property type="entry name" value="rpmH_bact"/>
    <property type="match status" value="1"/>
</dbReference>
<evidence type="ECO:0000256" key="1">
    <source>
        <dbReference type="ARBA" id="ARBA00010111"/>
    </source>
</evidence>
<evidence type="ECO:0000256" key="3">
    <source>
        <dbReference type="ARBA" id="ARBA00023274"/>
    </source>
</evidence>
<proteinExistence type="inferred from homology"/>
<dbReference type="GO" id="GO:0005762">
    <property type="term" value="C:mitochondrial large ribosomal subunit"/>
    <property type="evidence" value="ECO:0007669"/>
    <property type="project" value="TreeGrafter"/>
</dbReference>
<dbReference type="Proteomes" id="UP000803884">
    <property type="component" value="Unassembled WGS sequence"/>
</dbReference>
<dbReference type="EMBL" id="JAAQHG020000007">
    <property type="protein sequence ID" value="KAL1588417.1"/>
    <property type="molecule type" value="Genomic_DNA"/>
</dbReference>
<dbReference type="Gene3D" id="1.10.287.3980">
    <property type="match status" value="1"/>
</dbReference>
<accession>A0AB34KTX8</accession>
<reference evidence="5 6" key="1">
    <citation type="journal article" date="2020" name="Microbiol. Resour. Announc.">
        <title>Draft Genome Sequence of a Cladosporium Species Isolated from the Mesophotic Ascidian Didemnum maculosum.</title>
        <authorList>
            <person name="Gioti A."/>
            <person name="Siaperas R."/>
            <person name="Nikolaivits E."/>
            <person name="Le Goff G."/>
            <person name="Ouazzani J."/>
            <person name="Kotoulas G."/>
            <person name="Topakas E."/>
        </authorList>
    </citation>
    <scope>NUCLEOTIDE SEQUENCE [LARGE SCALE GENOMIC DNA]</scope>
    <source>
        <strain evidence="5 6">TM138-S3</strain>
    </source>
</reference>